<reference evidence="10" key="1">
    <citation type="submission" date="2021-02" db="EMBL/GenBank/DDBJ databases">
        <authorList>
            <person name="Nowell W R."/>
        </authorList>
    </citation>
    <scope>NUCLEOTIDE SEQUENCE</scope>
</reference>
<dbReference type="InterPro" id="IPR056818">
    <property type="entry name" value="GlmU/GlgC-like_hexapep"/>
</dbReference>
<comment type="caution">
    <text evidence="10">The sequence shown here is derived from an EMBL/GenBank/DDBJ whole genome shotgun (WGS) entry which is preliminary data.</text>
</comment>
<dbReference type="Proteomes" id="UP000663845">
    <property type="component" value="Unassembled WGS sequence"/>
</dbReference>
<evidence type="ECO:0000313" key="11">
    <source>
        <dbReference type="EMBL" id="CAF3939866.1"/>
    </source>
</evidence>
<dbReference type="Gene3D" id="2.160.10.10">
    <property type="entry name" value="Hexapeptide repeat proteins"/>
    <property type="match status" value="1"/>
</dbReference>
<feature type="domain" description="Nucleotidyl transferase" evidence="6">
    <location>
        <begin position="187"/>
        <end position="345"/>
    </location>
</feature>
<dbReference type="GO" id="GO:0008878">
    <property type="term" value="F:glucose-1-phosphate adenylyltransferase activity"/>
    <property type="evidence" value="ECO:0007669"/>
    <property type="project" value="InterPro"/>
</dbReference>
<dbReference type="EMBL" id="CAJOBB010000584">
    <property type="protein sequence ID" value="CAF3710748.1"/>
    <property type="molecule type" value="Genomic_DNA"/>
</dbReference>
<dbReference type="AlphaFoldDB" id="A0A818VMG9"/>
<evidence type="ECO:0000256" key="3">
    <source>
        <dbReference type="ARBA" id="ARBA00022695"/>
    </source>
</evidence>
<evidence type="ECO:0000259" key="6">
    <source>
        <dbReference type="Pfam" id="PF00483"/>
    </source>
</evidence>
<feature type="compositionally biased region" description="Basic and acidic residues" evidence="5">
    <location>
        <begin position="126"/>
        <end position="185"/>
    </location>
</feature>
<dbReference type="CDD" id="cd02508">
    <property type="entry name" value="ADP_Glucose_PP"/>
    <property type="match status" value="1"/>
</dbReference>
<dbReference type="Proteomes" id="UP000663844">
    <property type="component" value="Unassembled WGS sequence"/>
</dbReference>
<dbReference type="InterPro" id="IPR029044">
    <property type="entry name" value="Nucleotide-diphossugar_trans"/>
</dbReference>
<name>A0A818VMG9_9BILA</name>
<dbReference type="InterPro" id="IPR005835">
    <property type="entry name" value="NTP_transferase_dom"/>
</dbReference>
<protein>
    <recommendedName>
        <fullName evidence="13">Glucose-1-phosphate adenylyltransferase</fullName>
    </recommendedName>
</protein>
<dbReference type="GO" id="GO:0005978">
    <property type="term" value="P:glycogen biosynthetic process"/>
    <property type="evidence" value="ECO:0007669"/>
    <property type="project" value="UniProtKB-KW"/>
</dbReference>
<evidence type="ECO:0000256" key="2">
    <source>
        <dbReference type="ARBA" id="ARBA00022679"/>
    </source>
</evidence>
<evidence type="ECO:0000259" key="7">
    <source>
        <dbReference type="Pfam" id="PF24894"/>
    </source>
</evidence>
<sequence length="481" mass="53553">MQSRLVSKVRSGLESVGLKKHRSDSHSKSGESDKPKRSKILALILAGGEGGRLDVLTEQRAKPVVPFGGTLRLIDFSMSNCRHSHLPDVWIIEQYELHELNEHLANGRPWDMDRTYGGLQILPPFDVHDKDKKDGGKDDKKDGDKDKDKDKDQGSGSKDKDDGKDKDKDKKNKDGNGKRSDEHGGFAEGNADAIYRHRRLLNKFAPDLLVVLSADHVYKLDFRDVIDFHKEHQADVTMVTTKLPEGDTATRFGVVQVNDEGRVTDFEYKPKQPKSDLVTAEVFVYDYPKLMDTLDSLSDDGELKDYGEGLLPQLVKEGNAWEFRLNSYWRDVGIPESYWQASMDLVLQKGDLNLDDPEWPILTRSAQRLPAHMLSSARFENSLISPGCTINGTVIRSILGPGCIVDAGAIIRDSILFDEVHVEEGATIERSIIDEKVVIGKQALVGGGAKRDITMIGKKIKIAPGTHVPAGEKISPKRIKD</sequence>
<dbReference type="InterPro" id="IPR011004">
    <property type="entry name" value="Trimer_LpxA-like_sf"/>
</dbReference>
<dbReference type="PANTHER" id="PTHR43523">
    <property type="entry name" value="GLUCOSE-1-PHOSPHATE ADENYLYLTRANSFERASE-RELATED"/>
    <property type="match status" value="1"/>
</dbReference>
<evidence type="ECO:0000313" key="10">
    <source>
        <dbReference type="EMBL" id="CAF3710748.1"/>
    </source>
</evidence>
<evidence type="ECO:0000313" key="12">
    <source>
        <dbReference type="Proteomes" id="UP000663868"/>
    </source>
</evidence>
<keyword evidence="2" id="KW-0808">Transferase</keyword>
<feature type="region of interest" description="Disordered" evidence="5">
    <location>
        <begin position="121"/>
        <end position="187"/>
    </location>
</feature>
<dbReference type="Pfam" id="PF00483">
    <property type="entry name" value="NTP_transferase"/>
    <property type="match status" value="2"/>
</dbReference>
<keyword evidence="3" id="KW-0548">Nucleotidyltransferase</keyword>
<feature type="domain" description="Glucose-1-phosphate adenylyltransferase/Bifunctional protein GlmU-like C-terminal hexapeptide" evidence="7">
    <location>
        <begin position="377"/>
        <end position="453"/>
    </location>
</feature>
<keyword evidence="4" id="KW-0320">Glycogen biosynthesis</keyword>
<dbReference type="SUPFAM" id="SSF51161">
    <property type="entry name" value="Trimeric LpxA-like enzymes"/>
    <property type="match status" value="1"/>
</dbReference>
<proteinExistence type="inferred from homology"/>
<evidence type="ECO:0000313" key="9">
    <source>
        <dbReference type="EMBL" id="CAF0880538.1"/>
    </source>
</evidence>
<dbReference type="PANTHER" id="PTHR43523:SF2">
    <property type="entry name" value="GLUCOSE-1-PHOSPHATE ADENYLYLTRANSFERASE"/>
    <property type="match status" value="1"/>
</dbReference>
<gene>
    <name evidence="9" type="ORF">IZO911_LOCUS11162</name>
    <name evidence="8" type="ORF">JYZ213_LOCUS9028</name>
    <name evidence="10" type="ORF">KXQ929_LOCUS11719</name>
    <name evidence="11" type="ORF">OXD698_LOCUS26064</name>
</gene>
<dbReference type="EMBL" id="CAJOAZ010002558">
    <property type="protein sequence ID" value="CAF3939866.1"/>
    <property type="molecule type" value="Genomic_DNA"/>
</dbReference>
<comment type="similarity">
    <text evidence="1">Belongs to the bacterial/plant glucose-1-phosphate adenylyltransferase family.</text>
</comment>
<dbReference type="Proteomes" id="UP000663868">
    <property type="component" value="Unassembled WGS sequence"/>
</dbReference>
<dbReference type="Pfam" id="PF24894">
    <property type="entry name" value="Hexapep_GlmU"/>
    <property type="match status" value="1"/>
</dbReference>
<evidence type="ECO:0000256" key="1">
    <source>
        <dbReference type="ARBA" id="ARBA00010443"/>
    </source>
</evidence>
<evidence type="ECO:0000256" key="5">
    <source>
        <dbReference type="SAM" id="MobiDB-lite"/>
    </source>
</evidence>
<dbReference type="EMBL" id="CAJNOE010000083">
    <property type="protein sequence ID" value="CAF0880538.1"/>
    <property type="molecule type" value="Genomic_DNA"/>
</dbReference>
<feature type="domain" description="Nucleotidyl transferase" evidence="6">
    <location>
        <begin position="42"/>
        <end position="114"/>
    </location>
</feature>
<dbReference type="CDD" id="cd04651">
    <property type="entry name" value="LbH_G1P_AT_C"/>
    <property type="match status" value="1"/>
</dbReference>
<dbReference type="Gene3D" id="3.90.550.10">
    <property type="entry name" value="Spore Coat Polysaccharide Biosynthesis Protein SpsA, Chain A"/>
    <property type="match status" value="1"/>
</dbReference>
<feature type="compositionally biased region" description="Basic and acidic residues" evidence="5">
    <location>
        <begin position="24"/>
        <end position="35"/>
    </location>
</feature>
<dbReference type="InterPro" id="IPR011831">
    <property type="entry name" value="ADP-Glc_PPase"/>
</dbReference>
<evidence type="ECO:0000313" key="8">
    <source>
        <dbReference type="EMBL" id="CAF0872359.1"/>
    </source>
</evidence>
<organism evidence="10 12">
    <name type="scientific">Adineta steineri</name>
    <dbReference type="NCBI Taxonomy" id="433720"/>
    <lineage>
        <taxon>Eukaryota</taxon>
        <taxon>Metazoa</taxon>
        <taxon>Spiralia</taxon>
        <taxon>Gnathifera</taxon>
        <taxon>Rotifera</taxon>
        <taxon>Eurotatoria</taxon>
        <taxon>Bdelloidea</taxon>
        <taxon>Adinetida</taxon>
        <taxon>Adinetidae</taxon>
        <taxon>Adineta</taxon>
    </lineage>
</organism>
<feature type="region of interest" description="Disordered" evidence="5">
    <location>
        <begin position="1"/>
        <end position="36"/>
    </location>
</feature>
<dbReference type="SUPFAM" id="SSF53448">
    <property type="entry name" value="Nucleotide-diphospho-sugar transferases"/>
    <property type="match status" value="1"/>
</dbReference>
<evidence type="ECO:0008006" key="13">
    <source>
        <dbReference type="Google" id="ProtNLM"/>
    </source>
</evidence>
<dbReference type="Proteomes" id="UP000663860">
    <property type="component" value="Unassembled WGS sequence"/>
</dbReference>
<evidence type="ECO:0000256" key="4">
    <source>
        <dbReference type="ARBA" id="ARBA00023056"/>
    </source>
</evidence>
<accession>A0A818VMG9</accession>
<dbReference type="EMBL" id="CAJNOG010000063">
    <property type="protein sequence ID" value="CAF0872359.1"/>
    <property type="molecule type" value="Genomic_DNA"/>
</dbReference>